<reference evidence="1" key="1">
    <citation type="submission" date="2014-09" db="EMBL/GenBank/DDBJ databases">
        <authorList>
            <person name="Magalhaes I.L.F."/>
            <person name="Oliveira U."/>
            <person name="Santos F.R."/>
            <person name="Vidigal T.H.D.A."/>
            <person name="Brescovit A.D."/>
            <person name="Santos A.J."/>
        </authorList>
    </citation>
    <scope>NUCLEOTIDE SEQUENCE</scope>
    <source>
        <tissue evidence="1">Shoot tissue taken approximately 20 cm above the soil surface</tissue>
    </source>
</reference>
<sequence>MIGFIQYPRHTL</sequence>
<proteinExistence type="predicted"/>
<accession>A0A0A9G6W5</accession>
<reference evidence="1" key="2">
    <citation type="journal article" date="2015" name="Data Brief">
        <title>Shoot transcriptome of the giant reed, Arundo donax.</title>
        <authorList>
            <person name="Barrero R.A."/>
            <person name="Guerrero F.D."/>
            <person name="Moolhuijzen P."/>
            <person name="Goolsby J.A."/>
            <person name="Tidwell J."/>
            <person name="Bellgard S.E."/>
            <person name="Bellgard M.I."/>
        </authorList>
    </citation>
    <scope>NUCLEOTIDE SEQUENCE</scope>
    <source>
        <tissue evidence="1">Shoot tissue taken approximately 20 cm above the soil surface</tissue>
    </source>
</reference>
<protein>
    <submittedName>
        <fullName evidence="1">Uncharacterized protein</fullName>
    </submittedName>
</protein>
<evidence type="ECO:0000313" key="1">
    <source>
        <dbReference type="EMBL" id="JAE16413.1"/>
    </source>
</evidence>
<organism evidence="1">
    <name type="scientific">Arundo donax</name>
    <name type="common">Giant reed</name>
    <name type="synonym">Donax arundinaceus</name>
    <dbReference type="NCBI Taxonomy" id="35708"/>
    <lineage>
        <taxon>Eukaryota</taxon>
        <taxon>Viridiplantae</taxon>
        <taxon>Streptophyta</taxon>
        <taxon>Embryophyta</taxon>
        <taxon>Tracheophyta</taxon>
        <taxon>Spermatophyta</taxon>
        <taxon>Magnoliopsida</taxon>
        <taxon>Liliopsida</taxon>
        <taxon>Poales</taxon>
        <taxon>Poaceae</taxon>
        <taxon>PACMAD clade</taxon>
        <taxon>Arundinoideae</taxon>
        <taxon>Arundineae</taxon>
        <taxon>Arundo</taxon>
    </lineage>
</organism>
<name>A0A0A9G6W5_ARUDO</name>
<dbReference type="EMBL" id="GBRH01181483">
    <property type="protein sequence ID" value="JAE16413.1"/>
    <property type="molecule type" value="Transcribed_RNA"/>
</dbReference>